<feature type="region of interest" description="Disordered" evidence="1">
    <location>
        <begin position="399"/>
        <end position="466"/>
    </location>
</feature>
<keyword evidence="2" id="KW-0812">Transmembrane</keyword>
<dbReference type="InterPro" id="IPR019169">
    <property type="entry name" value="Transmembrane_26"/>
</dbReference>
<feature type="transmembrane region" description="Helical" evidence="2">
    <location>
        <begin position="136"/>
        <end position="155"/>
    </location>
</feature>
<dbReference type="OMA" id="CCGIDVW"/>
<feature type="transmembrane region" description="Helical" evidence="2">
    <location>
        <begin position="196"/>
        <end position="217"/>
    </location>
</feature>
<dbReference type="OrthoDB" id="10042902at2759"/>
<feature type="compositionally biased region" description="Polar residues" evidence="1">
    <location>
        <begin position="448"/>
        <end position="466"/>
    </location>
</feature>
<dbReference type="PANTHER" id="PTHR22168:SF7">
    <property type="entry name" value="TRANSMEMBRANE PROTEIN 26-LIKE"/>
    <property type="match status" value="1"/>
</dbReference>
<evidence type="ECO:0000256" key="1">
    <source>
        <dbReference type="SAM" id="MobiDB-lite"/>
    </source>
</evidence>
<dbReference type="GeneID" id="100889178"/>
<dbReference type="InParanoid" id="A0A7M7N312"/>
<evidence type="ECO:0008006" key="5">
    <source>
        <dbReference type="Google" id="ProtNLM"/>
    </source>
</evidence>
<dbReference type="AlphaFoldDB" id="A0A7M7N312"/>
<feature type="compositionally biased region" description="Basic and acidic residues" evidence="1">
    <location>
        <begin position="334"/>
        <end position="357"/>
    </location>
</feature>
<proteinExistence type="predicted"/>
<feature type="region of interest" description="Disordered" evidence="1">
    <location>
        <begin position="334"/>
        <end position="365"/>
    </location>
</feature>
<keyword evidence="2" id="KW-0472">Membrane</keyword>
<feature type="compositionally biased region" description="Basic and acidic residues" evidence="1">
    <location>
        <begin position="407"/>
        <end position="429"/>
    </location>
</feature>
<feature type="transmembrane region" description="Helical" evidence="2">
    <location>
        <begin position="7"/>
        <end position="31"/>
    </location>
</feature>
<evidence type="ECO:0000313" key="3">
    <source>
        <dbReference type="EnsemblMetazoa" id="XP_030829339"/>
    </source>
</evidence>
<evidence type="ECO:0000256" key="2">
    <source>
        <dbReference type="SAM" id="Phobius"/>
    </source>
</evidence>
<feature type="transmembrane region" description="Helical" evidence="2">
    <location>
        <begin position="37"/>
        <end position="55"/>
    </location>
</feature>
<name>A0A7M7N312_STRPU</name>
<organism evidence="3 4">
    <name type="scientific">Strongylocentrotus purpuratus</name>
    <name type="common">Purple sea urchin</name>
    <dbReference type="NCBI Taxonomy" id="7668"/>
    <lineage>
        <taxon>Eukaryota</taxon>
        <taxon>Metazoa</taxon>
        <taxon>Echinodermata</taxon>
        <taxon>Eleutherozoa</taxon>
        <taxon>Echinozoa</taxon>
        <taxon>Echinoidea</taxon>
        <taxon>Euechinoidea</taxon>
        <taxon>Echinacea</taxon>
        <taxon>Camarodonta</taxon>
        <taxon>Echinidea</taxon>
        <taxon>Strongylocentrotidae</taxon>
        <taxon>Strongylocentrotus</taxon>
    </lineage>
</organism>
<accession>A0A7M7N312</accession>
<dbReference type="Pfam" id="PF09772">
    <property type="entry name" value="Tmem26"/>
    <property type="match status" value="1"/>
</dbReference>
<protein>
    <recommendedName>
        <fullName evidence="5">Transmembrane protein 26</fullName>
    </recommendedName>
</protein>
<feature type="transmembrane region" description="Helical" evidence="2">
    <location>
        <begin position="167"/>
        <end position="184"/>
    </location>
</feature>
<evidence type="ECO:0000313" key="4">
    <source>
        <dbReference type="Proteomes" id="UP000007110"/>
    </source>
</evidence>
<keyword evidence="4" id="KW-1185">Reference proteome</keyword>
<dbReference type="KEGG" id="spu:100889178"/>
<dbReference type="Proteomes" id="UP000007110">
    <property type="component" value="Unassembled WGS sequence"/>
</dbReference>
<keyword evidence="2" id="KW-1133">Transmembrane helix</keyword>
<dbReference type="PANTHER" id="PTHR22168">
    <property type="entry name" value="TMEM26 PROTEIN"/>
    <property type="match status" value="1"/>
</dbReference>
<reference evidence="4" key="1">
    <citation type="submission" date="2015-02" db="EMBL/GenBank/DDBJ databases">
        <title>Genome sequencing for Strongylocentrotus purpuratus.</title>
        <authorList>
            <person name="Murali S."/>
            <person name="Liu Y."/>
            <person name="Vee V."/>
            <person name="English A."/>
            <person name="Wang M."/>
            <person name="Skinner E."/>
            <person name="Han Y."/>
            <person name="Muzny D.M."/>
            <person name="Worley K.C."/>
            <person name="Gibbs R.A."/>
        </authorList>
    </citation>
    <scope>NUCLEOTIDE SEQUENCE</scope>
</reference>
<reference evidence="3" key="2">
    <citation type="submission" date="2021-01" db="UniProtKB">
        <authorList>
            <consortium name="EnsemblMetazoa"/>
        </authorList>
    </citation>
    <scope>IDENTIFICATION</scope>
</reference>
<dbReference type="EnsemblMetazoa" id="XM_030973479">
    <property type="protein sequence ID" value="XP_030829339"/>
    <property type="gene ID" value="LOC100889178"/>
</dbReference>
<feature type="transmembrane region" description="Helical" evidence="2">
    <location>
        <begin position="67"/>
        <end position="86"/>
    </location>
</feature>
<sequence length="466" mass="52889">MGVSRFVMILQGMTVRCVFCIAAMISVFGVVTVKQQQAYWLLLNLSFLLFLEAAITFTRTKTGEWKWFCPSVLLFLVATVPSLWLLEVTLLNERMNYAEMHGGDCISLEEVETNNTQLVAKISGVTLPLILTTQSWSIALQQALLFVLILGRWLLPKGELTRDQLSQLLLVYIGIAADILEFVTENLKLEQVRCNPIMVVCILSLWTWSLMQFTLGLTATKARKPRVAGTSLRKKKDENKPKVAFCCETEVWGIMATVVMQDGPFLTMRLYLLTVEEAVNHMMIFFTCKNMLIMLLQMYRLFVICIERPGMQDSAIVKTVGRYRDASKRYVNEHAAERRRQKQLHHDLRLRHGDHKSSPKHSMSQHRLIPDVTEALTPGQAMPLLPSFPLTLITGQQRGIGDGYDDNSNKDRDVEKQQPKPVVDKREELSDYDNAMNDFDIHPVPSPTRGTSTNATVHNAPQLASF</sequence>
<dbReference type="RefSeq" id="XP_030829339.1">
    <property type="nucleotide sequence ID" value="XM_030973479.1"/>
</dbReference>